<dbReference type="Proteomes" id="UP001144673">
    <property type="component" value="Chromosome 2"/>
</dbReference>
<keyword evidence="4" id="KW-1185">Reference proteome</keyword>
<organism evidence="3 4">
    <name type="scientific">Akanthomyces muscarius</name>
    <name type="common">Entomopathogenic fungus</name>
    <name type="synonym">Lecanicillium muscarium</name>
    <dbReference type="NCBI Taxonomy" id="2231603"/>
    <lineage>
        <taxon>Eukaryota</taxon>
        <taxon>Fungi</taxon>
        <taxon>Dikarya</taxon>
        <taxon>Ascomycota</taxon>
        <taxon>Pezizomycotina</taxon>
        <taxon>Sordariomycetes</taxon>
        <taxon>Hypocreomycetidae</taxon>
        <taxon>Hypocreales</taxon>
        <taxon>Cordycipitaceae</taxon>
        <taxon>Akanthomyces</taxon>
    </lineage>
</organism>
<dbReference type="InterPro" id="IPR029058">
    <property type="entry name" value="AB_hydrolase_fold"/>
</dbReference>
<evidence type="ECO:0000259" key="2">
    <source>
        <dbReference type="Pfam" id="PF07859"/>
    </source>
</evidence>
<feature type="domain" description="Alpha/beta hydrolase fold-3" evidence="2">
    <location>
        <begin position="92"/>
        <end position="307"/>
    </location>
</feature>
<evidence type="ECO:0000313" key="4">
    <source>
        <dbReference type="Proteomes" id="UP001144673"/>
    </source>
</evidence>
<dbReference type="EMBL" id="JAJHUN010000011">
    <property type="protein sequence ID" value="KAJ4145127.1"/>
    <property type="molecule type" value="Genomic_DNA"/>
</dbReference>
<evidence type="ECO:0000256" key="1">
    <source>
        <dbReference type="ARBA" id="ARBA00022801"/>
    </source>
</evidence>
<dbReference type="SUPFAM" id="SSF53474">
    <property type="entry name" value="alpha/beta-Hydrolases"/>
    <property type="match status" value="1"/>
</dbReference>
<dbReference type="InterPro" id="IPR013094">
    <property type="entry name" value="AB_hydrolase_3"/>
</dbReference>
<dbReference type="RefSeq" id="XP_056048797.1">
    <property type="nucleotide sequence ID" value="XM_056195138.1"/>
</dbReference>
<dbReference type="Pfam" id="PF07859">
    <property type="entry name" value="Abhydrolase_3"/>
    <property type="match status" value="1"/>
</dbReference>
<comment type="caution">
    <text evidence="3">The sequence shown here is derived from an EMBL/GenBank/DDBJ whole genome shotgun (WGS) entry which is preliminary data.</text>
</comment>
<protein>
    <recommendedName>
        <fullName evidence="2">Alpha/beta hydrolase fold-3 domain-containing protein</fullName>
    </recommendedName>
</protein>
<gene>
    <name evidence="3" type="ORF">LMH87_003986</name>
</gene>
<reference evidence="3" key="1">
    <citation type="journal article" date="2023" name="Access Microbiol">
        <title>De-novo genome assembly for Akanthomyces muscarius, a biocontrol agent of insect agricultural pests.</title>
        <authorList>
            <person name="Erdos Z."/>
            <person name="Studholme D.J."/>
            <person name="Raymond B."/>
            <person name="Sharma M."/>
        </authorList>
    </citation>
    <scope>NUCLEOTIDE SEQUENCE</scope>
    <source>
        <strain evidence="3">Ve6</strain>
    </source>
</reference>
<dbReference type="InterPro" id="IPR050300">
    <property type="entry name" value="GDXG_lipolytic_enzyme"/>
</dbReference>
<dbReference type="PANTHER" id="PTHR48081">
    <property type="entry name" value="AB HYDROLASE SUPERFAMILY PROTEIN C4A8.06C"/>
    <property type="match status" value="1"/>
</dbReference>
<accession>A0A9W8Q4R6</accession>
<keyword evidence="1" id="KW-0378">Hydrolase</keyword>
<proteinExistence type="predicted"/>
<dbReference type="AlphaFoldDB" id="A0A9W8Q4R6"/>
<dbReference type="PANTHER" id="PTHR48081:SF8">
    <property type="entry name" value="ALPHA_BETA HYDROLASE FOLD-3 DOMAIN-CONTAINING PROTEIN-RELATED"/>
    <property type="match status" value="1"/>
</dbReference>
<evidence type="ECO:0000313" key="3">
    <source>
        <dbReference type="EMBL" id="KAJ4145127.1"/>
    </source>
</evidence>
<dbReference type="GO" id="GO:0016787">
    <property type="term" value="F:hydrolase activity"/>
    <property type="evidence" value="ECO:0007669"/>
    <property type="project" value="UniProtKB-KW"/>
</dbReference>
<name>A0A9W8Q4R6_AKAMU</name>
<dbReference type="GeneID" id="80891145"/>
<sequence>MTVWTPEKLLALGKPAPQLAAAIESCPTLQNQPKVFDLDVLAHIRANINIDRAPLDPTILETDIDCPGRDGITIKLRWYRPAAPLVQESPLVVHYHGGGYILGNLNSATAFCRTLVLDHGAVVIDVDYRLAPEHPFPAGKDDAWDALLWVSKNYKDLGASPSLGFIVAGCSAGGNIAASMALVARDENLNPPLTGTYLNVPELVSPELKLPDKYAPLWLSRNQNKAAPILDQPFIDFLMECYKPDFKSHYFAPAHHPQGHAGLPKTYIDVCGLDPFRDDGIIYEQLLHEADVLTKLTIFPGLPHGWWMVLPELEDSKEWHEKTRQGLQWLFAK</sequence>
<dbReference type="Gene3D" id="3.40.50.1820">
    <property type="entry name" value="alpha/beta hydrolase"/>
    <property type="match status" value="1"/>
</dbReference>
<dbReference type="KEGG" id="amus:LMH87_003986"/>